<protein>
    <recommendedName>
        <fullName evidence="4">Transmembrane protein</fullName>
    </recommendedName>
</protein>
<dbReference type="STRING" id="397945.Aave_0487"/>
<keyword evidence="1" id="KW-0472">Membrane</keyword>
<evidence type="ECO:0000256" key="1">
    <source>
        <dbReference type="SAM" id="Phobius"/>
    </source>
</evidence>
<gene>
    <name evidence="2" type="ordered locus">Aave_0487</name>
</gene>
<sequence>MRKEQPVTRPAERRGAMSIVRSLVHAAIWVGLLIAVAFAINVLGIRAVGSAEAWEQWIKAHAGHLLVWRISVYGCIAFGWWRIRRVDSKKDRPLADSMRIRRAVIAAMAIILIGEISAIGSRW</sequence>
<feature type="transmembrane region" description="Helical" evidence="1">
    <location>
        <begin position="23"/>
        <end position="45"/>
    </location>
</feature>
<dbReference type="Proteomes" id="UP000002596">
    <property type="component" value="Chromosome"/>
</dbReference>
<name>A1TJF5_PARC0</name>
<evidence type="ECO:0008006" key="4">
    <source>
        <dbReference type="Google" id="ProtNLM"/>
    </source>
</evidence>
<reference evidence="2 3" key="1">
    <citation type="submission" date="2006-12" db="EMBL/GenBank/DDBJ databases">
        <title>Complete sequence of Acidovorax avenae subsp. citrulli AAC00-1.</title>
        <authorList>
            <consortium name="US DOE Joint Genome Institute"/>
            <person name="Copeland A."/>
            <person name="Lucas S."/>
            <person name="Lapidus A."/>
            <person name="Barry K."/>
            <person name="Detter J.C."/>
            <person name="Glavina del Rio T."/>
            <person name="Dalin E."/>
            <person name="Tice H."/>
            <person name="Pitluck S."/>
            <person name="Kiss H."/>
            <person name="Brettin T."/>
            <person name="Bruce D."/>
            <person name="Han C."/>
            <person name="Tapia R."/>
            <person name="Gilna P."/>
            <person name="Schmutz J."/>
            <person name="Larimer F."/>
            <person name="Land M."/>
            <person name="Hauser L."/>
            <person name="Kyrpides N."/>
            <person name="Kim E."/>
            <person name="Stahl D."/>
            <person name="Richardson P."/>
        </authorList>
    </citation>
    <scope>NUCLEOTIDE SEQUENCE [LARGE SCALE GENOMIC DNA]</scope>
    <source>
        <strain evidence="2 3">AAC00-1</strain>
    </source>
</reference>
<dbReference type="HOGENOM" id="CLU_163355_0_0_4"/>
<keyword evidence="1" id="KW-1133">Transmembrane helix</keyword>
<evidence type="ECO:0000313" key="2">
    <source>
        <dbReference type="EMBL" id="ABM31093.1"/>
    </source>
</evidence>
<feature type="transmembrane region" description="Helical" evidence="1">
    <location>
        <begin position="65"/>
        <end position="83"/>
    </location>
</feature>
<accession>A1TJF5</accession>
<proteinExistence type="predicted"/>
<feature type="transmembrane region" description="Helical" evidence="1">
    <location>
        <begin position="103"/>
        <end position="120"/>
    </location>
</feature>
<dbReference type="EMBL" id="CP000512">
    <property type="protein sequence ID" value="ABM31093.1"/>
    <property type="molecule type" value="Genomic_DNA"/>
</dbReference>
<keyword evidence="1" id="KW-0812">Transmembrane</keyword>
<dbReference type="AlphaFoldDB" id="A1TJF5"/>
<organism evidence="2 3">
    <name type="scientific">Paracidovorax citrulli (strain AAC00-1)</name>
    <name type="common">Acidovorax citrulli</name>
    <dbReference type="NCBI Taxonomy" id="397945"/>
    <lineage>
        <taxon>Bacteria</taxon>
        <taxon>Pseudomonadati</taxon>
        <taxon>Pseudomonadota</taxon>
        <taxon>Betaproteobacteria</taxon>
        <taxon>Burkholderiales</taxon>
        <taxon>Comamonadaceae</taxon>
        <taxon>Paracidovorax</taxon>
    </lineage>
</organism>
<evidence type="ECO:0000313" key="3">
    <source>
        <dbReference type="Proteomes" id="UP000002596"/>
    </source>
</evidence>
<dbReference type="KEGG" id="aav:Aave_0487"/>